<evidence type="ECO:0000313" key="2">
    <source>
        <dbReference type="Proteomes" id="UP000324800"/>
    </source>
</evidence>
<evidence type="ECO:0000313" key="1">
    <source>
        <dbReference type="EMBL" id="KAA6403259.1"/>
    </source>
</evidence>
<evidence type="ECO:0008006" key="3">
    <source>
        <dbReference type="Google" id="ProtNLM"/>
    </source>
</evidence>
<dbReference type="OrthoDB" id="2306477at2759"/>
<dbReference type="AlphaFoldDB" id="A0A5J4X9R7"/>
<dbReference type="Proteomes" id="UP000324800">
    <property type="component" value="Unassembled WGS sequence"/>
</dbReference>
<proteinExistence type="predicted"/>
<gene>
    <name evidence="1" type="ORF">EZS28_001202</name>
</gene>
<reference evidence="1 2" key="1">
    <citation type="submission" date="2019-03" db="EMBL/GenBank/DDBJ databases">
        <title>Single cell metagenomics reveals metabolic interactions within the superorganism composed of flagellate Streblomastix strix and complex community of Bacteroidetes bacteria on its surface.</title>
        <authorList>
            <person name="Treitli S.C."/>
            <person name="Kolisko M."/>
            <person name="Husnik F."/>
            <person name="Keeling P."/>
            <person name="Hampl V."/>
        </authorList>
    </citation>
    <scope>NUCLEOTIDE SEQUENCE [LARGE SCALE GENOMIC DNA]</scope>
    <source>
        <strain evidence="1">ST1C</strain>
    </source>
</reference>
<protein>
    <recommendedName>
        <fullName evidence="3">SPRY domain-containing protein</fullName>
    </recommendedName>
</protein>
<accession>A0A5J4X9R7</accession>
<dbReference type="Gene3D" id="2.60.120.920">
    <property type="match status" value="1"/>
</dbReference>
<sequence length="332" mass="37653">MKCDRFSYESFSRTCEKTAAGATQSCTDGRTTRAGRTSTVLKLSSDLFSCFLHSSIQVVSVPTVDEQGYQSYPAEPPPQYRQAIYQQHAYQQKKIPNQNQISTISQVPIYQTIPSNTMLNSEAMNAKLNLFSGAQSDSIPYAAQIPKSLLFKDVKVKEDTFTLNNDNRTTILFDPLISKGIIKFEVLNVSTVGIADETVKYGRKEFPSARGYENIVRQHQNGWIGHTGEWIEGNARFWNAGDRVALEMDMDSSPRTLTFFVNDEEQPNFVTNIPTAVRFFVYLEVKDQAFKVLKFEALSAPTAKHSTGSRAWEYGTKWEKQMKDLREEENKK</sequence>
<dbReference type="EMBL" id="SNRW01000120">
    <property type="protein sequence ID" value="KAA6403259.1"/>
    <property type="molecule type" value="Genomic_DNA"/>
</dbReference>
<dbReference type="InterPro" id="IPR043136">
    <property type="entry name" value="B30.2/SPRY_sf"/>
</dbReference>
<organism evidence="1 2">
    <name type="scientific">Streblomastix strix</name>
    <dbReference type="NCBI Taxonomy" id="222440"/>
    <lineage>
        <taxon>Eukaryota</taxon>
        <taxon>Metamonada</taxon>
        <taxon>Preaxostyla</taxon>
        <taxon>Oxymonadida</taxon>
        <taxon>Streblomastigidae</taxon>
        <taxon>Streblomastix</taxon>
    </lineage>
</organism>
<comment type="caution">
    <text evidence="1">The sequence shown here is derived from an EMBL/GenBank/DDBJ whole genome shotgun (WGS) entry which is preliminary data.</text>
</comment>
<name>A0A5J4X9R7_9EUKA</name>